<keyword evidence="3" id="KW-1185">Reference proteome</keyword>
<dbReference type="EMBL" id="MVHJ01000001">
    <property type="protein sequence ID" value="ORA07243.1"/>
    <property type="molecule type" value="Genomic_DNA"/>
</dbReference>
<protein>
    <submittedName>
        <fullName evidence="2">Uncharacterized protein</fullName>
    </submittedName>
</protein>
<feature type="region of interest" description="Disordered" evidence="1">
    <location>
        <begin position="1"/>
        <end position="22"/>
    </location>
</feature>
<comment type="caution">
    <text evidence="2">The sequence shown here is derived from an EMBL/GenBank/DDBJ whole genome shotgun (WGS) entry which is preliminary data.</text>
</comment>
<reference evidence="2 3" key="1">
    <citation type="submission" date="2017-02" db="EMBL/GenBank/DDBJ databases">
        <title>The new phylogeny of genus Mycobacterium.</title>
        <authorList>
            <person name="Tortoli E."/>
            <person name="Trovato A."/>
            <person name="Cirillo D.M."/>
        </authorList>
    </citation>
    <scope>NUCLEOTIDE SEQUENCE [LARGE SCALE GENOMIC DNA]</scope>
    <source>
        <strain evidence="2 3">DSM 45578</strain>
    </source>
</reference>
<accession>A0A1W9Z4N1</accession>
<evidence type="ECO:0000256" key="1">
    <source>
        <dbReference type="SAM" id="MobiDB-lite"/>
    </source>
</evidence>
<sequence>MNDVSLSGRSHIGGKPVRGAEFRDPAGNDELASCDNADRLTVDFATRLLAECIQTLRTDGGDLQAGRDHVRALTAGDRETLLLALRRAAYGDRLDLLVTCPDVTCGAIMDAALTVSDLLHGTVMSPADRDIDLTGVRPVTGDDLHAVAALALDDPEAAVRRLAARCSGRDDDGTTLTTDELAAIENTLEALDPHAEHELVLRCPECDLAFTSAIDAGELLRQEMTASIAELDLSVHLMASTYHWRERDIMALPIVRRRRYLRVLSDALATPVGH</sequence>
<gene>
    <name evidence="2" type="ORF">BST17_01915</name>
</gene>
<organism evidence="2 3">
    <name type="scientific">Mycolicibacterium bacteremicum</name>
    <name type="common">Mycobacterium bacteremicum</name>
    <dbReference type="NCBI Taxonomy" id="564198"/>
    <lineage>
        <taxon>Bacteria</taxon>
        <taxon>Bacillati</taxon>
        <taxon>Actinomycetota</taxon>
        <taxon>Actinomycetes</taxon>
        <taxon>Mycobacteriales</taxon>
        <taxon>Mycobacteriaceae</taxon>
        <taxon>Mycolicibacterium</taxon>
    </lineage>
</organism>
<dbReference type="Proteomes" id="UP000192366">
    <property type="component" value="Unassembled WGS sequence"/>
</dbReference>
<evidence type="ECO:0000313" key="3">
    <source>
        <dbReference type="Proteomes" id="UP000192366"/>
    </source>
</evidence>
<proteinExistence type="predicted"/>
<dbReference type="RefSeq" id="WP_083055005.1">
    <property type="nucleotide sequence ID" value="NZ_JACKVM010000014.1"/>
</dbReference>
<dbReference type="OrthoDB" id="283948at2"/>
<dbReference type="STRING" id="564198.BST17_01915"/>
<name>A0A1W9Z4N1_MYCBA</name>
<dbReference type="AlphaFoldDB" id="A0A1W9Z4N1"/>
<evidence type="ECO:0000313" key="2">
    <source>
        <dbReference type="EMBL" id="ORA07243.1"/>
    </source>
</evidence>